<dbReference type="EMBL" id="CP019288">
    <property type="protein sequence ID" value="QHI35332.1"/>
    <property type="molecule type" value="Genomic_DNA"/>
</dbReference>
<protein>
    <recommendedName>
        <fullName evidence="1">DUF4357 domain-containing protein</fullName>
    </recommendedName>
</protein>
<dbReference type="CDD" id="cd10447">
    <property type="entry name" value="GIY-YIG_unchar_2"/>
    <property type="match status" value="1"/>
</dbReference>
<dbReference type="AlphaFoldDB" id="A0A7L4ZF81"/>
<accession>A0A7L4ZF81</accession>
<evidence type="ECO:0000313" key="3">
    <source>
        <dbReference type="Proteomes" id="UP000464657"/>
    </source>
</evidence>
<dbReference type="RefSeq" id="WP_160128080.1">
    <property type="nucleotide sequence ID" value="NZ_CP019288.1"/>
</dbReference>
<dbReference type="KEGG" id="kan:IMCC3317_06780"/>
<dbReference type="Proteomes" id="UP000464657">
    <property type="component" value="Chromosome"/>
</dbReference>
<dbReference type="Pfam" id="PF14267">
    <property type="entry name" value="DUF4357"/>
    <property type="match status" value="1"/>
</dbReference>
<reference evidence="2 3" key="1">
    <citation type="journal article" date="2013" name="Int. J. Syst. Evol. Microbiol.">
        <title>Kordia antarctica sp. nov., isolated from Antarctic seawater.</title>
        <authorList>
            <person name="Baek K."/>
            <person name="Choi A."/>
            <person name="Kang I."/>
            <person name="Lee K."/>
            <person name="Cho J.C."/>
        </authorList>
    </citation>
    <scope>NUCLEOTIDE SEQUENCE [LARGE SCALE GENOMIC DNA]</scope>
    <source>
        <strain evidence="2 3">IMCC3317</strain>
    </source>
</reference>
<evidence type="ECO:0000313" key="2">
    <source>
        <dbReference type="EMBL" id="QHI35332.1"/>
    </source>
</evidence>
<feature type="domain" description="DUF4357" evidence="1">
    <location>
        <begin position="222"/>
        <end position="275"/>
    </location>
</feature>
<sequence>MQNKPQTIQIFLPDGSPTSIREAEITNRLVKAILFPRNKMQEVAKRDMVHFTGVYFLFGNTEDGAKPIVYIGEGEDCFTRIQSHNRKKDFWTHCVIITTKTDEYTKTDGKYLEHHCLHQAMEIGRYAIDNDTGSKKPSISESREYDLLDNFDTAKILLATLGYPIFEEKRKAKSIKELFYCNGRNNASAIGELTDDGFLVYKDGKSSIEETKGMNKWIGVLRKRLIKEEILKQENDVYVFQQDYIFNSPSAAAATILGRSSNGWRSWKDKNGITLDELKRQN</sequence>
<proteinExistence type="predicted"/>
<organism evidence="2 3">
    <name type="scientific">Kordia antarctica</name>
    <dbReference type="NCBI Taxonomy" id="1218801"/>
    <lineage>
        <taxon>Bacteria</taxon>
        <taxon>Pseudomonadati</taxon>
        <taxon>Bacteroidota</taxon>
        <taxon>Flavobacteriia</taxon>
        <taxon>Flavobacteriales</taxon>
        <taxon>Flavobacteriaceae</taxon>
        <taxon>Kordia</taxon>
    </lineage>
</organism>
<name>A0A7L4ZF81_9FLAO</name>
<dbReference type="OrthoDB" id="2656488at2"/>
<dbReference type="InterPro" id="IPR025579">
    <property type="entry name" value="DUF4357"/>
</dbReference>
<gene>
    <name evidence="2" type="ORF">IMCC3317_06780</name>
</gene>
<evidence type="ECO:0000259" key="1">
    <source>
        <dbReference type="Pfam" id="PF14267"/>
    </source>
</evidence>
<keyword evidence="3" id="KW-1185">Reference proteome</keyword>